<evidence type="ECO:0000313" key="2">
    <source>
        <dbReference type="Proteomes" id="UP000028181"/>
    </source>
</evidence>
<evidence type="ECO:0000313" key="1">
    <source>
        <dbReference type="EMBL" id="CDN51578.1"/>
    </source>
</evidence>
<dbReference type="RefSeq" id="WP_155414826.1">
    <property type="nucleotide sequence ID" value="NZ_HG938354.1"/>
</dbReference>
<dbReference type="AlphaFoldDB" id="A0A068SZI7"/>
<proteinExistence type="predicted"/>
<dbReference type="HOGENOM" id="CLU_2974762_0_0_5"/>
<keyword evidence="1" id="KW-0614">Plasmid</keyword>
<dbReference type="EMBL" id="HG938354">
    <property type="protein sequence ID" value="CDN51578.1"/>
    <property type="molecule type" value="Genomic_DNA"/>
</dbReference>
<dbReference type="Proteomes" id="UP000028181">
    <property type="component" value="Plasmid pHAMBI540a"/>
</dbReference>
<name>A0A068SZI7_NEOGA</name>
<gene>
    <name evidence="1" type="ORF">RG540_PA09020</name>
</gene>
<dbReference type="KEGG" id="ngg:RG540_PA09020"/>
<dbReference type="PATRIC" id="fig|1028800.3.peg.5532"/>
<keyword evidence="2" id="KW-1185">Reference proteome</keyword>
<organism evidence="1 2">
    <name type="scientific">Neorhizobium galegae bv. orientalis str. HAMBI 540</name>
    <dbReference type="NCBI Taxonomy" id="1028800"/>
    <lineage>
        <taxon>Bacteria</taxon>
        <taxon>Pseudomonadati</taxon>
        <taxon>Pseudomonadota</taxon>
        <taxon>Alphaproteobacteria</taxon>
        <taxon>Hyphomicrobiales</taxon>
        <taxon>Rhizobiaceae</taxon>
        <taxon>Rhizobium/Agrobacterium group</taxon>
        <taxon>Neorhizobium</taxon>
    </lineage>
</organism>
<sequence length="58" mass="6789">MGELKKIIEHLRGLIEIAKRDRPLMMVVYFLEMALVEAEEEMVRRFHQDSPTDDADGD</sequence>
<protein>
    <submittedName>
        <fullName evidence="1">Uncharacterized protein</fullName>
    </submittedName>
</protein>
<dbReference type="GeneID" id="43447841"/>
<accession>A0A068SZI7</accession>
<reference evidence="2" key="1">
    <citation type="journal article" date="2014" name="BMC Genomics">
        <title>Genome sequencing of two Neorhizobium galegae strains reveals a noeT gene responsible for the unusual acetylation of the nodulation factors.</title>
        <authorList>
            <person name="Osterman J."/>
            <person name="Marsh J."/>
            <person name="Laine P.K."/>
            <person name="Zeng Z."/>
            <person name="Alatalo E."/>
            <person name="Sullivan J.T."/>
            <person name="Young J.P."/>
            <person name="Thomas-Oates J."/>
            <person name="Paulin L."/>
            <person name="Lindstrom K."/>
        </authorList>
    </citation>
    <scope>NUCLEOTIDE SEQUENCE [LARGE SCALE GENOMIC DNA]</scope>
    <source>
        <strain evidence="2">HAMBI 540</strain>
    </source>
</reference>
<geneLocation type="plasmid" evidence="2">
    <name>II</name>
</geneLocation>